<gene>
    <name evidence="2" type="ORF">LOAG_07949</name>
</gene>
<name>A0A1S0TUJ8_LOALO</name>
<proteinExistence type="predicted"/>
<reference evidence="2" key="1">
    <citation type="submission" date="2012-04" db="EMBL/GenBank/DDBJ databases">
        <title>The Genome Sequence of Loa loa.</title>
        <authorList>
            <consortium name="The Broad Institute Genome Sequencing Platform"/>
            <consortium name="Broad Institute Genome Sequencing Center for Infectious Disease"/>
            <person name="Nutman T.B."/>
            <person name="Fink D.L."/>
            <person name="Russ C."/>
            <person name="Young S."/>
            <person name="Zeng Q."/>
            <person name="Gargeya S."/>
            <person name="Alvarado L."/>
            <person name="Berlin A."/>
            <person name="Chapman S.B."/>
            <person name="Chen Z."/>
            <person name="Freedman E."/>
            <person name="Gellesch M."/>
            <person name="Goldberg J."/>
            <person name="Griggs A."/>
            <person name="Gujja S."/>
            <person name="Heilman E.R."/>
            <person name="Heiman D."/>
            <person name="Howarth C."/>
            <person name="Mehta T."/>
            <person name="Neiman D."/>
            <person name="Pearson M."/>
            <person name="Roberts A."/>
            <person name="Saif S."/>
            <person name="Shea T."/>
            <person name="Shenoy N."/>
            <person name="Sisk P."/>
            <person name="Stolte C."/>
            <person name="Sykes S."/>
            <person name="White J."/>
            <person name="Yandava C."/>
            <person name="Haas B."/>
            <person name="Henn M.R."/>
            <person name="Nusbaum C."/>
            <person name="Birren B."/>
        </authorList>
    </citation>
    <scope>NUCLEOTIDE SEQUENCE [LARGE SCALE GENOMIC DNA]</scope>
</reference>
<organism evidence="2">
    <name type="scientific">Loa loa</name>
    <name type="common">Eye worm</name>
    <name type="synonym">Filaria loa</name>
    <dbReference type="NCBI Taxonomy" id="7209"/>
    <lineage>
        <taxon>Eukaryota</taxon>
        <taxon>Metazoa</taxon>
        <taxon>Ecdysozoa</taxon>
        <taxon>Nematoda</taxon>
        <taxon>Chromadorea</taxon>
        <taxon>Rhabditida</taxon>
        <taxon>Spirurina</taxon>
        <taxon>Spiruromorpha</taxon>
        <taxon>Filarioidea</taxon>
        <taxon>Onchocercidae</taxon>
        <taxon>Loa</taxon>
    </lineage>
</organism>
<dbReference type="GeneID" id="9945374"/>
<dbReference type="RefSeq" id="XP_003143529.1">
    <property type="nucleotide sequence ID" value="XM_003143481.1"/>
</dbReference>
<protein>
    <submittedName>
        <fullName evidence="2">Uncharacterized protein</fullName>
    </submittedName>
</protein>
<dbReference type="InParanoid" id="A0A1S0TUJ8"/>
<sequence>MTAIKIPNIVLNRSLRTVSLLAAPLAPTNEALKYPDPTCINAHPKKQTRKTGQSSNSYDFNQKEPGKESRLIPPALKAIIYCYLPHRLSEVERSKKTVLGVSRCLVVCRRAARLPYFEAAHSAR</sequence>
<evidence type="ECO:0000256" key="1">
    <source>
        <dbReference type="SAM" id="MobiDB-lite"/>
    </source>
</evidence>
<dbReference type="KEGG" id="loa:LOAG_07949"/>
<dbReference type="CTD" id="9945374"/>
<dbReference type="OrthoDB" id="1856718at2759"/>
<evidence type="ECO:0000313" key="2">
    <source>
        <dbReference type="EMBL" id="EFO20540.1"/>
    </source>
</evidence>
<dbReference type="AlphaFoldDB" id="A0A1S0TUJ8"/>
<feature type="compositionally biased region" description="Polar residues" evidence="1">
    <location>
        <begin position="50"/>
        <end position="60"/>
    </location>
</feature>
<accession>A0A1S0TUJ8</accession>
<feature type="region of interest" description="Disordered" evidence="1">
    <location>
        <begin position="36"/>
        <end position="68"/>
    </location>
</feature>
<dbReference type="EMBL" id="JH712093">
    <property type="protein sequence ID" value="EFO20540.1"/>
    <property type="molecule type" value="Genomic_DNA"/>
</dbReference>